<dbReference type="EMBL" id="LLXI01003387">
    <property type="protein sequence ID" value="PKY59155.1"/>
    <property type="molecule type" value="Genomic_DNA"/>
</dbReference>
<dbReference type="VEuPathDB" id="FungiDB:RhiirFUN_010630"/>
<accession>A0A2I1HJW0</accession>
<dbReference type="Proteomes" id="UP000234323">
    <property type="component" value="Unassembled WGS sequence"/>
</dbReference>
<keyword evidence="2" id="KW-1185">Reference proteome</keyword>
<protein>
    <submittedName>
        <fullName evidence="1">Uncharacterized protein</fullName>
    </submittedName>
</protein>
<reference evidence="1 2" key="1">
    <citation type="submission" date="2015-10" db="EMBL/GenBank/DDBJ databases">
        <title>Genome analyses suggest a sexual origin of heterokaryosis in a supposedly ancient asexual fungus.</title>
        <authorList>
            <person name="Ropars J."/>
            <person name="Sedzielewska K."/>
            <person name="Noel J."/>
            <person name="Charron P."/>
            <person name="Farinelli L."/>
            <person name="Marton T."/>
            <person name="Kruger M."/>
            <person name="Pelin A."/>
            <person name="Brachmann A."/>
            <person name="Corradi N."/>
        </authorList>
    </citation>
    <scope>NUCLEOTIDE SEQUENCE [LARGE SCALE GENOMIC DNA]</scope>
    <source>
        <strain evidence="1 2">A4</strain>
    </source>
</reference>
<comment type="caution">
    <text evidence="1">The sequence shown here is derived from an EMBL/GenBank/DDBJ whole genome shotgun (WGS) entry which is preliminary data.</text>
</comment>
<evidence type="ECO:0000313" key="2">
    <source>
        <dbReference type="Proteomes" id="UP000234323"/>
    </source>
</evidence>
<dbReference type="VEuPathDB" id="FungiDB:FUN_006654"/>
<dbReference type="VEuPathDB" id="FungiDB:RhiirA1_397512"/>
<sequence>ERPVELLFNDEDLNLNQLFPEPEPVGLLFADEDLHLNQLFEEPEIPGMAALGRGFNLNVLLNALNNLTNALGAGGNNWVNVNNAVNTLNATLAANNNALQTCGTQAAQILTFYGGNQDPIAWLNEFNLSCAANGWNNARKLQIVPAYLKGMAAVWYQTVAGNPINVWDGAANNNTFEHVFIRGVPEIS</sequence>
<proteinExistence type="predicted"/>
<name>A0A2I1HJW0_9GLOM</name>
<gene>
    <name evidence="1" type="ORF">RhiirA4_481664</name>
</gene>
<evidence type="ECO:0000313" key="1">
    <source>
        <dbReference type="EMBL" id="PKY59155.1"/>
    </source>
</evidence>
<dbReference type="AlphaFoldDB" id="A0A2I1HJW0"/>
<organism evidence="1 2">
    <name type="scientific">Rhizophagus irregularis</name>
    <dbReference type="NCBI Taxonomy" id="588596"/>
    <lineage>
        <taxon>Eukaryota</taxon>
        <taxon>Fungi</taxon>
        <taxon>Fungi incertae sedis</taxon>
        <taxon>Mucoromycota</taxon>
        <taxon>Glomeromycotina</taxon>
        <taxon>Glomeromycetes</taxon>
        <taxon>Glomerales</taxon>
        <taxon>Glomeraceae</taxon>
        <taxon>Rhizophagus</taxon>
    </lineage>
</organism>
<feature type="non-terminal residue" evidence="1">
    <location>
        <position position="1"/>
    </location>
</feature>